<keyword evidence="2" id="KW-1185">Reference proteome</keyword>
<dbReference type="PANTHER" id="PTHR34706">
    <property type="entry name" value="SLR1338 PROTEIN"/>
    <property type="match status" value="1"/>
</dbReference>
<gene>
    <name evidence="1" type="ORF">HK105_208043</name>
</gene>
<comment type="caution">
    <text evidence="1">The sequence shown here is derived from an EMBL/GenBank/DDBJ whole genome shotgun (WGS) entry which is preliminary data.</text>
</comment>
<name>A0ABR4MYX4_9FUNG</name>
<reference evidence="1 2" key="1">
    <citation type="submission" date="2023-09" db="EMBL/GenBank/DDBJ databases">
        <title>Pangenome analysis of Batrachochytrium dendrobatidis and related Chytrids.</title>
        <authorList>
            <person name="Yacoub M.N."/>
            <person name="Stajich J.E."/>
            <person name="James T.Y."/>
        </authorList>
    </citation>
    <scope>NUCLEOTIDE SEQUENCE [LARGE SCALE GENOMIC DNA]</scope>
    <source>
        <strain evidence="1 2">JEL0888</strain>
    </source>
</reference>
<dbReference type="InterPro" id="IPR036465">
    <property type="entry name" value="vWFA_dom_sf"/>
</dbReference>
<evidence type="ECO:0008006" key="3">
    <source>
        <dbReference type="Google" id="ProtNLM"/>
    </source>
</evidence>
<evidence type="ECO:0000313" key="2">
    <source>
        <dbReference type="Proteomes" id="UP001527925"/>
    </source>
</evidence>
<accession>A0ABR4MYX4</accession>
<protein>
    <recommendedName>
        <fullName evidence="3">VWFA domain-containing protein</fullName>
    </recommendedName>
</protein>
<dbReference type="PANTHER" id="PTHR34706:SF2">
    <property type="entry name" value="RFEF"/>
    <property type="match status" value="1"/>
</dbReference>
<dbReference type="Gene3D" id="3.40.50.410">
    <property type="entry name" value="von Willebrand factor, type A domain"/>
    <property type="match status" value="1"/>
</dbReference>
<proteinExistence type="predicted"/>
<dbReference type="SUPFAM" id="SSF53300">
    <property type="entry name" value="vWA-like"/>
    <property type="match status" value="1"/>
</dbReference>
<dbReference type="Proteomes" id="UP001527925">
    <property type="component" value="Unassembled WGS sequence"/>
</dbReference>
<organism evidence="1 2">
    <name type="scientific">Polyrhizophydium stewartii</name>
    <dbReference type="NCBI Taxonomy" id="2732419"/>
    <lineage>
        <taxon>Eukaryota</taxon>
        <taxon>Fungi</taxon>
        <taxon>Fungi incertae sedis</taxon>
        <taxon>Chytridiomycota</taxon>
        <taxon>Chytridiomycota incertae sedis</taxon>
        <taxon>Chytridiomycetes</taxon>
        <taxon>Rhizophydiales</taxon>
        <taxon>Rhizophydiales incertae sedis</taxon>
        <taxon>Polyrhizophydium</taxon>
    </lineage>
</organism>
<evidence type="ECO:0000313" key="1">
    <source>
        <dbReference type="EMBL" id="KAL2912471.1"/>
    </source>
</evidence>
<sequence length="325" mass="35448">MGLLAKAKLAQQQAPLTASPQHSSALLVEAGPGQPHLAPPQSAQRSIDASHISEKLRSIVHENQLQPWWAGARLDDLCQRLATVDFDRLAAEWRISRQVVCDLVSLALFDVVFFVDDSGSMVFEENGSRLDDLKFILAKTASVSTFFDEDGIQVRFMNGDLIGEGLRTEAQVESLVARARFAGMTPLGTQFKAKVVDPLVLGPAITGRLNKPVLAVIVTDGEPTREAPDALQAAIVDAQNTLLKTQYGPGALSVQIGQVGNDEGAQKYLMRLEQDPSVGGMIDCTSNYEMESEEMLRRGAELSPEMWLLKLCLGAIDREYDKVDN</sequence>
<dbReference type="EMBL" id="JADGIZ020000064">
    <property type="protein sequence ID" value="KAL2912471.1"/>
    <property type="molecule type" value="Genomic_DNA"/>
</dbReference>